<name>A0A6J7MWL7_9ZZZZ</name>
<gene>
    <name evidence="2" type="ORF">UFOPK3897_01302</name>
</gene>
<accession>A0A6J7MWL7</accession>
<dbReference type="EMBL" id="CAFBOF010000036">
    <property type="protein sequence ID" value="CAB4984225.1"/>
    <property type="molecule type" value="Genomic_DNA"/>
</dbReference>
<feature type="region of interest" description="Disordered" evidence="1">
    <location>
        <begin position="34"/>
        <end position="54"/>
    </location>
</feature>
<proteinExistence type="predicted"/>
<protein>
    <submittedName>
        <fullName evidence="2">Unannotated protein</fullName>
    </submittedName>
</protein>
<sequence>MQRWVYPGQSHSGVIATSATDMVNWMKARFAGGPVSADSAPSGQTDTEVTGCPK</sequence>
<dbReference type="AlphaFoldDB" id="A0A6J7MWL7"/>
<evidence type="ECO:0000313" key="2">
    <source>
        <dbReference type="EMBL" id="CAB4984225.1"/>
    </source>
</evidence>
<evidence type="ECO:0000256" key="1">
    <source>
        <dbReference type="SAM" id="MobiDB-lite"/>
    </source>
</evidence>
<feature type="compositionally biased region" description="Polar residues" evidence="1">
    <location>
        <begin position="39"/>
        <end position="48"/>
    </location>
</feature>
<organism evidence="2">
    <name type="scientific">freshwater metagenome</name>
    <dbReference type="NCBI Taxonomy" id="449393"/>
    <lineage>
        <taxon>unclassified sequences</taxon>
        <taxon>metagenomes</taxon>
        <taxon>ecological metagenomes</taxon>
    </lineage>
</organism>
<reference evidence="2" key="1">
    <citation type="submission" date="2020-05" db="EMBL/GenBank/DDBJ databases">
        <authorList>
            <person name="Chiriac C."/>
            <person name="Salcher M."/>
            <person name="Ghai R."/>
            <person name="Kavagutti S V."/>
        </authorList>
    </citation>
    <scope>NUCLEOTIDE SEQUENCE</scope>
</reference>